<keyword evidence="8" id="KW-0812">Transmembrane</keyword>
<evidence type="ECO:0000313" key="11">
    <source>
        <dbReference type="EMBL" id="EGL82134.1"/>
    </source>
</evidence>
<dbReference type="GO" id="GO:0005886">
    <property type="term" value="C:plasma membrane"/>
    <property type="evidence" value="ECO:0007669"/>
    <property type="project" value="UniProtKB-SubCell"/>
</dbReference>
<evidence type="ECO:0000313" key="13">
    <source>
        <dbReference type="Proteomes" id="UP000010716"/>
    </source>
</evidence>
<dbReference type="PANTHER" id="PTHR32089:SF112">
    <property type="entry name" value="LYSOZYME-LIKE PROTEIN-RELATED"/>
    <property type="match status" value="1"/>
</dbReference>
<dbReference type="CDD" id="cd11386">
    <property type="entry name" value="MCP_signal"/>
    <property type="match status" value="1"/>
</dbReference>
<evidence type="ECO:0000313" key="12">
    <source>
        <dbReference type="EMBL" id="QZT34962.1"/>
    </source>
</evidence>
<comment type="subcellular location">
    <subcellularLocation>
        <location evidence="1">Cell membrane</location>
    </subcellularLocation>
</comment>
<feature type="region of interest" description="Disordered" evidence="7">
    <location>
        <begin position="328"/>
        <end position="348"/>
    </location>
</feature>
<evidence type="ECO:0000256" key="7">
    <source>
        <dbReference type="SAM" id="MobiDB-lite"/>
    </source>
</evidence>
<dbReference type="PANTHER" id="PTHR32089">
    <property type="entry name" value="METHYL-ACCEPTING CHEMOTAXIS PROTEIN MCPB"/>
    <property type="match status" value="1"/>
</dbReference>
<dbReference type="Pfam" id="PF00015">
    <property type="entry name" value="MCPsignal"/>
    <property type="match status" value="1"/>
</dbReference>
<comment type="similarity">
    <text evidence="5">Belongs to the methyl-accepting chemotaxis (MCP) protein family.</text>
</comment>
<keyword evidence="14" id="KW-1185">Reference proteome</keyword>
<reference evidence="12 14" key="2">
    <citation type="journal article" date="2020" name="Extremophiles">
        <title>Genomic analysis of Caldalkalibacillus thermarum TA2.A1 reveals aerobic alkaliphilic metabolism and evolutionary hallmarks linking alkaliphilic bacteria and plant life.</title>
        <authorList>
            <person name="de Jong S.I."/>
            <person name="van den Broek M.A."/>
            <person name="Merkel A.Y."/>
            <person name="de la Torre Cortes P."/>
            <person name="Kalamorz F."/>
            <person name="Cook G.M."/>
            <person name="van Loosdrecht M.C.M."/>
            <person name="McMillan D.G.G."/>
        </authorList>
    </citation>
    <scope>NUCLEOTIDE SEQUENCE [LARGE SCALE GENOMIC DNA]</scope>
    <source>
        <strain evidence="12 14">TA2.A1</strain>
    </source>
</reference>
<dbReference type="InterPro" id="IPR003660">
    <property type="entry name" value="HAMP_dom"/>
</dbReference>
<organism evidence="11 13">
    <name type="scientific">Caldalkalibacillus thermarum (strain TA2.A1)</name>
    <dbReference type="NCBI Taxonomy" id="986075"/>
    <lineage>
        <taxon>Bacteria</taxon>
        <taxon>Bacillati</taxon>
        <taxon>Bacillota</taxon>
        <taxon>Bacilli</taxon>
        <taxon>Bacillales</taxon>
        <taxon>Bacillaceae</taxon>
        <taxon>Caldalkalibacillus</taxon>
    </lineage>
</organism>
<dbReference type="OrthoDB" id="107771at2"/>
<gene>
    <name evidence="11" type="ORF">CathTA2_2369</name>
    <name evidence="12" type="ORF">HUR95_06900</name>
</gene>
<dbReference type="GO" id="GO:0004888">
    <property type="term" value="F:transmembrane signaling receptor activity"/>
    <property type="evidence" value="ECO:0007669"/>
    <property type="project" value="InterPro"/>
</dbReference>
<dbReference type="RefSeq" id="WP_007505724.1">
    <property type="nucleotide sequence ID" value="NZ_AFCE01000155.1"/>
</dbReference>
<dbReference type="Proteomes" id="UP000825179">
    <property type="component" value="Chromosome"/>
</dbReference>
<keyword evidence="2" id="KW-1003">Cell membrane</keyword>
<dbReference type="KEGG" id="cthu:HUR95_06900"/>
<dbReference type="SUPFAM" id="SSF58104">
    <property type="entry name" value="Methyl-accepting chemotaxis protein (MCP) signaling domain"/>
    <property type="match status" value="1"/>
</dbReference>
<dbReference type="PRINTS" id="PR00260">
    <property type="entry name" value="CHEMTRNSDUCR"/>
</dbReference>
<feature type="transmembrane region" description="Helical" evidence="8">
    <location>
        <begin position="28"/>
        <end position="48"/>
    </location>
</feature>
<name>F5L960_CALTT</name>
<evidence type="ECO:0000256" key="4">
    <source>
        <dbReference type="ARBA" id="ARBA00023224"/>
    </source>
</evidence>
<evidence type="ECO:0000256" key="2">
    <source>
        <dbReference type="ARBA" id="ARBA00022475"/>
    </source>
</evidence>
<dbReference type="Gene3D" id="1.10.287.950">
    <property type="entry name" value="Methyl-accepting chemotaxis protein"/>
    <property type="match status" value="1"/>
</dbReference>
<protein>
    <submittedName>
        <fullName evidence="12">Methyl-accepting chemotaxis protein</fullName>
    </submittedName>
    <submittedName>
        <fullName evidence="11">Methyl-accepting chemotaxis sensory transducer</fullName>
    </submittedName>
</protein>
<dbReference type="CDD" id="cd06225">
    <property type="entry name" value="HAMP"/>
    <property type="match status" value="1"/>
</dbReference>
<dbReference type="PROSITE" id="PS50111">
    <property type="entry name" value="CHEMOTAXIS_TRANSDUC_2"/>
    <property type="match status" value="1"/>
</dbReference>
<evidence type="ECO:0000259" key="10">
    <source>
        <dbReference type="PROSITE" id="PS50885"/>
    </source>
</evidence>
<evidence type="ECO:0000313" key="14">
    <source>
        <dbReference type="Proteomes" id="UP000825179"/>
    </source>
</evidence>
<feature type="compositionally biased region" description="Polar residues" evidence="7">
    <location>
        <begin position="328"/>
        <end position="344"/>
    </location>
</feature>
<keyword evidence="8" id="KW-1133">Transmembrane helix</keyword>
<accession>F5L960</accession>
<evidence type="ECO:0000256" key="8">
    <source>
        <dbReference type="SAM" id="Phobius"/>
    </source>
</evidence>
<dbReference type="EMBL" id="CP082237">
    <property type="protein sequence ID" value="QZT34962.1"/>
    <property type="molecule type" value="Genomic_DNA"/>
</dbReference>
<evidence type="ECO:0000259" key="9">
    <source>
        <dbReference type="PROSITE" id="PS50111"/>
    </source>
</evidence>
<dbReference type="Proteomes" id="UP000010716">
    <property type="component" value="Unassembled WGS sequence"/>
</dbReference>
<keyword evidence="3 8" id="KW-0472">Membrane</keyword>
<proteinExistence type="inferred from homology"/>
<reference evidence="12" key="3">
    <citation type="submission" date="2021-08" db="EMBL/GenBank/DDBJ databases">
        <authorList>
            <person name="de Jong S."/>
            <person name="van den Broek M."/>
            <person name="Merkel A."/>
            <person name="de la Torre Cortes P."/>
            <person name="Kalamorz F."/>
            <person name="Cook G."/>
            <person name="van Loosdrecht M."/>
            <person name="McMillan D."/>
        </authorList>
    </citation>
    <scope>NUCLEOTIDE SEQUENCE</scope>
    <source>
        <strain evidence="12">TA2.A1</strain>
    </source>
</reference>
<dbReference type="InterPro" id="IPR004090">
    <property type="entry name" value="Chemotax_Me-accpt_rcpt"/>
</dbReference>
<dbReference type="Pfam" id="PF00672">
    <property type="entry name" value="HAMP"/>
    <property type="match status" value="1"/>
</dbReference>
<feature type="transmembrane region" description="Helical" evidence="8">
    <location>
        <begin position="210"/>
        <end position="232"/>
    </location>
</feature>
<dbReference type="SMART" id="SM00283">
    <property type="entry name" value="MA"/>
    <property type="match status" value="1"/>
</dbReference>
<dbReference type="AlphaFoldDB" id="F5L960"/>
<evidence type="ECO:0000256" key="6">
    <source>
        <dbReference type="PROSITE-ProRule" id="PRU00284"/>
    </source>
</evidence>
<sequence length="593" mass="65778">MLRLPQWKPRFVLNKNHFLSRVKLSHKLYVSFGLVFIVLLLVGGMGLFTAEKINESTEEIYEEHLLAVADMMELARMFESLNSNVASALLGREDGMEQQLSVIKAIRQDMQHLVDDLIGTWEAEQKENLDTFITLWNYYSDRLDQIILWLEGEGNVRTGVTQRDVAISYYNSLLLPQVNTLNRFIQNWVDERKQLAQQRYMGALQFQQQLFYILLGLMGGALVIIILLSVFLSRSIQKPLSIIAERLNRLSQGDLRGEPLEIHSHDELGKLARSYNLMNESLGQLIREVLHSAEQVSATAQQLTEHTKEISAATEEVTTAIQHIASGAESQVNGAEESSNGMSEISSGIGTISTSIKTVEENAREMAQHAEQGDISIQKVKAQMQAIGQSMLDAVQVIETLKNNAAQISEISKAISDISDQTNLLALNASIEAARAGEYGRSFAVVANEVKKLADQSAQSAKEVTQLITHIQINTEQVVQQMKKVNEEFQTGQSVVATASQQFDNILSAAQHVSQQVMDISTATQQIAANSAQVVDKIKQTEHIAKEASANIQNVSASSEEQLAFMQEIQASANALSEMADNLYQLIGRFKTS</sequence>
<keyword evidence="4 6" id="KW-0807">Transducer</keyword>
<evidence type="ECO:0000256" key="5">
    <source>
        <dbReference type="ARBA" id="ARBA00029447"/>
    </source>
</evidence>
<dbReference type="SMART" id="SM00304">
    <property type="entry name" value="HAMP"/>
    <property type="match status" value="1"/>
</dbReference>
<feature type="domain" description="HAMP" evidence="10">
    <location>
        <begin position="234"/>
        <end position="287"/>
    </location>
</feature>
<dbReference type="GO" id="GO:0007165">
    <property type="term" value="P:signal transduction"/>
    <property type="evidence" value="ECO:0007669"/>
    <property type="project" value="UniProtKB-KW"/>
</dbReference>
<feature type="domain" description="Methyl-accepting transducer" evidence="9">
    <location>
        <begin position="306"/>
        <end position="542"/>
    </location>
</feature>
<dbReference type="InterPro" id="IPR024478">
    <property type="entry name" value="HlyB_4HB_MCP"/>
</dbReference>
<reference evidence="11 13" key="1">
    <citation type="journal article" date="2011" name="J. Bacteriol.">
        <title>Draft genome sequence of the thermoalkaliphilic Caldalkalibacillus thermarum strain TA2.A1.</title>
        <authorList>
            <person name="Kalamorz F."/>
            <person name="Keis S."/>
            <person name="McMillan D.G."/>
            <person name="Olsson K."/>
            <person name="Stanton J.A."/>
            <person name="Stockwell P."/>
            <person name="Black M.A."/>
            <person name="Klingeman D.M."/>
            <person name="Land M.L."/>
            <person name="Han C.S."/>
            <person name="Martin S.L."/>
            <person name="Becher S.A."/>
            <person name="Peddie C.J."/>
            <person name="Morgan H.W."/>
            <person name="Matthies D."/>
            <person name="Preiss L."/>
            <person name="Meier T."/>
            <person name="Brown S.D."/>
            <person name="Cook G.M."/>
        </authorList>
    </citation>
    <scope>NUCLEOTIDE SEQUENCE [LARGE SCALE GENOMIC DNA]</scope>
    <source>
        <strain evidence="11 13">TA2.A1</strain>
    </source>
</reference>
<evidence type="ECO:0000256" key="1">
    <source>
        <dbReference type="ARBA" id="ARBA00004236"/>
    </source>
</evidence>
<dbReference type="Pfam" id="PF12729">
    <property type="entry name" value="4HB_MCP_1"/>
    <property type="match status" value="1"/>
</dbReference>
<dbReference type="InterPro" id="IPR004089">
    <property type="entry name" value="MCPsignal_dom"/>
</dbReference>
<dbReference type="EMBL" id="AFCE01000155">
    <property type="protein sequence ID" value="EGL82134.1"/>
    <property type="molecule type" value="Genomic_DNA"/>
</dbReference>
<dbReference type="GO" id="GO:0006935">
    <property type="term" value="P:chemotaxis"/>
    <property type="evidence" value="ECO:0007669"/>
    <property type="project" value="InterPro"/>
</dbReference>
<dbReference type="eggNOG" id="COG0840">
    <property type="taxonomic scope" value="Bacteria"/>
</dbReference>
<evidence type="ECO:0000256" key="3">
    <source>
        <dbReference type="ARBA" id="ARBA00023136"/>
    </source>
</evidence>
<dbReference type="PROSITE" id="PS50885">
    <property type="entry name" value="HAMP"/>
    <property type="match status" value="1"/>
</dbReference>